<dbReference type="SUPFAM" id="SSF110296">
    <property type="entry name" value="Oligoxyloglucan reducing end-specific cellobiohydrolase"/>
    <property type="match status" value="1"/>
</dbReference>
<protein>
    <submittedName>
        <fullName evidence="1">Exo-alpha-sialidase</fullName>
    </submittedName>
</protein>
<proteinExistence type="predicted"/>
<name>A0ABU7K649_9ACTN</name>
<accession>A0ABU7K649</accession>
<reference evidence="1 2" key="1">
    <citation type="submission" date="2023-08" db="EMBL/GenBank/DDBJ databases">
        <authorList>
            <person name="Girao M."/>
            <person name="Carvalho M.F."/>
        </authorList>
    </citation>
    <scope>NUCLEOTIDE SEQUENCE [LARGE SCALE GENOMIC DNA]</scope>
    <source>
        <strain evidence="1 2">CT-R113</strain>
    </source>
</reference>
<sequence>MEKVTLVIGTRKGLFLARRTLDGTSPWELQGPHLLMQSIHCLAVDTRPSTPRILVGTSHGHWGPGLFRSDDLGSTWKESPKAAVAFPADTGTSLVRLWDIRPAGPDRPGLVYAGAEPASLFRSEDGGESFHLVRELWDHPQRQALIDWIPEAGALYTHTVLMHPDDSDRITIGIAAGGVYRSVDGGRTWNPSNEGIESTSLPVRYPLYGQCVHKIARVPTAPEQLMLQNHFGVYRSDDEGANWFPVGDGLPADFGFTVVAHPHRPGTFYVYPLVADTERISPDARCRPFRTRDAGLTWEGLVKGLPQEHFYPSVLREALITDGGDPAGVYLGTRGGQVYASLDEGDSWETVAEHLPDVLTLRALRH</sequence>
<dbReference type="InterPro" id="IPR052025">
    <property type="entry name" value="Xyloglucanase_GH74"/>
</dbReference>
<dbReference type="InterPro" id="IPR015943">
    <property type="entry name" value="WD40/YVTN_repeat-like_dom_sf"/>
</dbReference>
<gene>
    <name evidence="1" type="ORF">Q8791_10885</name>
</gene>
<organism evidence="1 2">
    <name type="scientific">Nocardiopsis codii</name>
    <dbReference type="NCBI Taxonomy" id="3065942"/>
    <lineage>
        <taxon>Bacteria</taxon>
        <taxon>Bacillati</taxon>
        <taxon>Actinomycetota</taxon>
        <taxon>Actinomycetes</taxon>
        <taxon>Streptosporangiales</taxon>
        <taxon>Nocardiopsidaceae</taxon>
        <taxon>Nocardiopsis</taxon>
    </lineage>
</organism>
<dbReference type="CDD" id="cd15482">
    <property type="entry name" value="Sialidase_non-viral"/>
    <property type="match status" value="2"/>
</dbReference>
<dbReference type="Gene3D" id="2.130.10.10">
    <property type="entry name" value="YVTN repeat-like/Quinoprotein amine dehydrogenase"/>
    <property type="match status" value="1"/>
</dbReference>
<dbReference type="RefSeq" id="WP_330091519.1">
    <property type="nucleotide sequence ID" value="NZ_JAUZMY010000008.1"/>
</dbReference>
<dbReference type="PANTHER" id="PTHR43739">
    <property type="entry name" value="XYLOGLUCANASE (EUROFUNG)"/>
    <property type="match status" value="1"/>
</dbReference>
<dbReference type="Proteomes" id="UP001356095">
    <property type="component" value="Unassembled WGS sequence"/>
</dbReference>
<comment type="caution">
    <text evidence="1">The sequence shown here is derived from an EMBL/GenBank/DDBJ whole genome shotgun (WGS) entry which is preliminary data.</text>
</comment>
<dbReference type="EMBL" id="JAUZMY010000008">
    <property type="protein sequence ID" value="MEE2037725.1"/>
    <property type="molecule type" value="Genomic_DNA"/>
</dbReference>
<evidence type="ECO:0000313" key="1">
    <source>
        <dbReference type="EMBL" id="MEE2037725.1"/>
    </source>
</evidence>
<dbReference type="PANTHER" id="PTHR43739:SF5">
    <property type="entry name" value="EXO-ALPHA-SIALIDASE"/>
    <property type="match status" value="1"/>
</dbReference>
<keyword evidence="2" id="KW-1185">Reference proteome</keyword>
<evidence type="ECO:0000313" key="2">
    <source>
        <dbReference type="Proteomes" id="UP001356095"/>
    </source>
</evidence>